<evidence type="ECO:0000256" key="14">
    <source>
        <dbReference type="ARBA" id="ARBA00022962"/>
    </source>
</evidence>
<reference evidence="28 29" key="1">
    <citation type="submission" date="2017-12" db="EMBL/GenBank/DDBJ databases">
        <title>Sequencing, de novo assembly and annotation of complete genome of a new Thraustochytrid species, strain FCC1311.</title>
        <authorList>
            <person name="Sedici K."/>
            <person name="Godart F."/>
            <person name="Aiese Cigliano R."/>
            <person name="Sanseverino W."/>
            <person name="Barakat M."/>
            <person name="Ortet P."/>
            <person name="Marechal E."/>
            <person name="Cagnac O."/>
            <person name="Amato A."/>
        </authorList>
    </citation>
    <scope>NUCLEOTIDE SEQUENCE [LARGE SCALE GENOMIC DNA]</scope>
</reference>
<keyword evidence="29" id="KW-1185">Reference proteome</keyword>
<dbReference type="SUPFAM" id="SSF56235">
    <property type="entry name" value="N-terminal nucleophile aminohydrolases (Ntn hydrolases)"/>
    <property type="match status" value="1"/>
</dbReference>
<dbReference type="InterPro" id="IPR002932">
    <property type="entry name" value="Glu_synthdom"/>
</dbReference>
<evidence type="ECO:0000313" key="29">
    <source>
        <dbReference type="Proteomes" id="UP000241890"/>
    </source>
</evidence>
<evidence type="ECO:0000259" key="27">
    <source>
        <dbReference type="PROSITE" id="PS51278"/>
    </source>
</evidence>
<dbReference type="GO" id="GO:0019676">
    <property type="term" value="P:ammonia assimilation cycle"/>
    <property type="evidence" value="ECO:0007669"/>
    <property type="project" value="TreeGrafter"/>
</dbReference>
<evidence type="ECO:0000256" key="12">
    <source>
        <dbReference type="ARBA" id="ARBA00022723"/>
    </source>
</evidence>
<evidence type="ECO:0000256" key="2">
    <source>
        <dbReference type="ARBA" id="ARBA00001927"/>
    </source>
</evidence>
<dbReference type="PANTHER" id="PTHR11938:SF133">
    <property type="entry name" value="GLUTAMATE SYNTHASE (NADH)"/>
    <property type="match status" value="1"/>
</dbReference>
<dbReference type="InterPro" id="IPR013785">
    <property type="entry name" value="Aldolase_TIM"/>
</dbReference>
<keyword evidence="18" id="KW-0314">Glutamate biosynthesis</keyword>
<dbReference type="InterPro" id="IPR006982">
    <property type="entry name" value="Glu_synth_centr_N"/>
</dbReference>
<proteinExistence type="inferred from homology"/>
<keyword evidence="10" id="KW-0285">Flavoprotein</keyword>
<evidence type="ECO:0000256" key="26">
    <source>
        <dbReference type="SAM" id="MobiDB-lite"/>
    </source>
</evidence>
<dbReference type="GO" id="GO:0016041">
    <property type="term" value="F:glutamate synthase (ferredoxin) activity"/>
    <property type="evidence" value="ECO:0007669"/>
    <property type="project" value="UniProtKB-EC"/>
</dbReference>
<dbReference type="EC" id="1.4.1.14" evidence="20"/>
<dbReference type="FunCoup" id="A0A2R5GJE8">
    <property type="interactions" value="72"/>
</dbReference>
<dbReference type="GO" id="GO:0051538">
    <property type="term" value="F:3 iron, 4 sulfur cluster binding"/>
    <property type="evidence" value="ECO:0007669"/>
    <property type="project" value="UniProtKB-KW"/>
</dbReference>
<dbReference type="Pfam" id="PF04898">
    <property type="entry name" value="Glu_syn_central"/>
    <property type="match status" value="1"/>
</dbReference>
<evidence type="ECO:0000256" key="21">
    <source>
        <dbReference type="ARBA" id="ARBA00037928"/>
    </source>
</evidence>
<keyword evidence="9" id="KW-0028">Amino-acid biosynthesis</keyword>
<comment type="pathway">
    <text evidence="21">Amino-acid biosynthesis; L-glutamate biosynthesis via GLT pathway; L-glutamate from 2-oxoglutarate and L-glutamine (ferredoxin route): step 1/1.</text>
</comment>
<comment type="pathway">
    <text evidence="6">Amino-acid biosynthesis; L-glutamate biosynthesis via GLT pathway; L-glutamate from 2-oxoglutarate and L-glutamine (NAD(+) route): step 1/1.</text>
</comment>
<feature type="region of interest" description="Disordered" evidence="26">
    <location>
        <begin position="1567"/>
        <end position="1609"/>
    </location>
</feature>
<evidence type="ECO:0000256" key="8">
    <source>
        <dbReference type="ARBA" id="ARBA00011233"/>
    </source>
</evidence>
<evidence type="ECO:0000256" key="4">
    <source>
        <dbReference type="ARBA" id="ARBA00004802"/>
    </source>
</evidence>
<evidence type="ECO:0000256" key="16">
    <source>
        <dbReference type="ARBA" id="ARBA00023004"/>
    </source>
</evidence>
<evidence type="ECO:0000256" key="10">
    <source>
        <dbReference type="ARBA" id="ARBA00022630"/>
    </source>
</evidence>
<dbReference type="FunFam" id="3.20.20.70:FF:000017">
    <property type="entry name" value="Glutamate synthase [NADH], amyloplastic"/>
    <property type="match status" value="1"/>
</dbReference>
<keyword evidence="13" id="KW-0274">FAD</keyword>
<dbReference type="CDD" id="cd00982">
    <property type="entry name" value="gltB_C"/>
    <property type="match status" value="1"/>
</dbReference>
<dbReference type="InterPro" id="IPR017932">
    <property type="entry name" value="GATase_2_dom"/>
</dbReference>
<keyword evidence="11" id="KW-0288">FMN</keyword>
<evidence type="ECO:0000256" key="24">
    <source>
        <dbReference type="ARBA" id="ARBA00057049"/>
    </source>
</evidence>
<evidence type="ECO:0000256" key="3">
    <source>
        <dbReference type="ARBA" id="ARBA00001974"/>
    </source>
</evidence>
<protein>
    <recommendedName>
        <fullName evidence="25">Glutamate synthase [NADH]</fullName>
        <ecNumber evidence="20">1.4.1.14</ecNumber>
        <ecNumber evidence="22">1.4.7.1</ecNumber>
    </recommendedName>
</protein>
<dbReference type="GO" id="GO:0046872">
    <property type="term" value="F:metal ion binding"/>
    <property type="evidence" value="ECO:0007669"/>
    <property type="project" value="UniProtKB-KW"/>
</dbReference>
<dbReference type="InterPro" id="IPR029055">
    <property type="entry name" value="Ntn_hydrolases_N"/>
</dbReference>
<dbReference type="CDD" id="cd00713">
    <property type="entry name" value="GltS"/>
    <property type="match status" value="1"/>
</dbReference>
<dbReference type="Pfam" id="PF01645">
    <property type="entry name" value="Glu_synthase"/>
    <property type="match status" value="1"/>
</dbReference>
<evidence type="ECO:0000256" key="15">
    <source>
        <dbReference type="ARBA" id="ARBA00023002"/>
    </source>
</evidence>
<evidence type="ECO:0000256" key="1">
    <source>
        <dbReference type="ARBA" id="ARBA00001917"/>
    </source>
</evidence>
<dbReference type="NCBIfam" id="NF008730">
    <property type="entry name" value="PRK11750.1"/>
    <property type="match status" value="1"/>
</dbReference>
<evidence type="ECO:0000256" key="6">
    <source>
        <dbReference type="ARBA" id="ARBA00004944"/>
    </source>
</evidence>
<evidence type="ECO:0000256" key="23">
    <source>
        <dbReference type="ARBA" id="ARBA00048867"/>
    </source>
</evidence>
<comment type="catalytic activity">
    <reaction evidence="23">
        <text>2 L-glutamate + NAD(+) = L-glutamine + 2-oxoglutarate + NADH + H(+)</text>
        <dbReference type="Rhea" id="RHEA:13753"/>
        <dbReference type="ChEBI" id="CHEBI:15378"/>
        <dbReference type="ChEBI" id="CHEBI:16810"/>
        <dbReference type="ChEBI" id="CHEBI:29985"/>
        <dbReference type="ChEBI" id="CHEBI:57540"/>
        <dbReference type="ChEBI" id="CHEBI:57945"/>
        <dbReference type="ChEBI" id="CHEBI:58359"/>
        <dbReference type="EC" id="1.4.1.14"/>
    </reaction>
</comment>
<evidence type="ECO:0000256" key="11">
    <source>
        <dbReference type="ARBA" id="ARBA00022643"/>
    </source>
</evidence>
<comment type="cofactor">
    <cofactor evidence="1">
        <name>FMN</name>
        <dbReference type="ChEBI" id="CHEBI:58210"/>
    </cofactor>
</comment>
<comment type="subunit">
    <text evidence="8">Homotrimer.</text>
</comment>
<dbReference type="FunFam" id="3.20.20.70:FF:000031">
    <property type="entry name" value="Glutamate synthase 1 [NADH]"/>
    <property type="match status" value="1"/>
</dbReference>
<dbReference type="FunFam" id="3.60.20.10:FF:000001">
    <property type="entry name" value="Glutamate synthase, large subunit"/>
    <property type="match status" value="1"/>
</dbReference>
<organism evidence="28 29">
    <name type="scientific">Hondaea fermentalgiana</name>
    <dbReference type="NCBI Taxonomy" id="2315210"/>
    <lineage>
        <taxon>Eukaryota</taxon>
        <taxon>Sar</taxon>
        <taxon>Stramenopiles</taxon>
        <taxon>Bigyra</taxon>
        <taxon>Labyrinthulomycetes</taxon>
        <taxon>Thraustochytrida</taxon>
        <taxon>Thraustochytriidae</taxon>
        <taxon>Hondaea</taxon>
    </lineage>
</organism>
<keyword evidence="16" id="KW-0408">Iron</keyword>
<comment type="pathway">
    <text evidence="5">Nitrogen metabolism.</text>
</comment>
<dbReference type="UniPathway" id="UPA00045"/>
<accession>A0A2R5GJE8</accession>
<dbReference type="SUPFAM" id="SSF69336">
    <property type="entry name" value="Alpha subunit of glutamate synthase, C-terminal domain"/>
    <property type="match status" value="1"/>
</dbReference>
<evidence type="ECO:0000256" key="13">
    <source>
        <dbReference type="ARBA" id="ARBA00022827"/>
    </source>
</evidence>
<dbReference type="GO" id="GO:0006537">
    <property type="term" value="P:glutamate biosynthetic process"/>
    <property type="evidence" value="ECO:0007669"/>
    <property type="project" value="UniProtKB-KW"/>
</dbReference>
<dbReference type="Gene3D" id="2.160.20.60">
    <property type="entry name" value="Glutamate synthase, alpha subunit, C-terminal domain"/>
    <property type="match status" value="1"/>
</dbReference>
<dbReference type="InterPro" id="IPR050711">
    <property type="entry name" value="ET-N_metabolism_enzyme"/>
</dbReference>
<sequence>MEAKYDAAADRFRGFSAMPEDTGLYVSQEERDACGVGFIANFKSKQSSTLVQDALVMLTNMDHRGGCGCEVNSGDGAGIMIGMPTSFFHKVAKAEFGVTLPKVGEFAVGNIFLSHEESLRAKYKGIVEKHLAGRGIKLIGWRKAPTDNSTIGRSALKTEPWVEQLFVQNTAGWDSKKFDLMLFVVSQSVRREALQAREQDVVYICSLSSATMVFKGQLTSSQVREYYKDLQDPELKSHFALVHSRFSTNTFPSWDRAHPNRVICHNGEINTLRGNKNMMFAREGQMVSPLLQSSDDSEMLKPVCSEDYSDSGNFDACLELLCKASPRSLPEAVMMMLPEAWQNNPDLTDEKRGFYEFNSCLMEPWDGPAMIAFADGRFLGCVLDRNGLRPHRYYVTEDVVVAASEVGVIPHIPEESVVTKGRLQPGKMFLVDFAREGIVGDVELKHQVASAKPYTKWVSENMMRLKELSVQYPRRAFAPRHDVQLEEESTESPESQLNNMLNMFGYSVETLEMLLPPMVKTKKEALGSMGVDTPLACLSNKSRSIFDYFKQLFAQVTNPPMDSIREEVVMAMECPVGPMGNILEVMPSQAGRLLVKNPILRPREAECMLRLRKNSWKTVVINATFEAGQAPGALDAALNRICAEASEAIRAKNATCLFITDRAAGPDTLPIPSLIALGAVHQHLLRTKERTRVALVIEGGDAREVHHFCCLIGFGADAIYPYMAYEALGHLWRNGKVSEASDMDDVIARYITACSKGIRKVLGKIGIATVQSYKSAQIFEAVGVGEELVERCFKGTASRVGGIRLDTIERDIKSQHAVAWPRATPDALPSPTMLFNPGEFHFRSGGEEHYNDVMTITGIQATGRSRNREQYFEYAKHANAQAAKCTLRGLLRFRDAPKGALSLDEVEPASEIVKRFVTGAMSLGSISKEAHEALAIAMNTLGGKSNTGEGGEDPERFTWVGHNGESKRSSIKQVASGRFGVSSLYLANADEIQIKMAQGAKPGEGGELPGKKVFGQIAVIRNSTEGVGLISPPPHHDIYSIEDLAQLIHDLKNANPRARISVKLVSEVGVGVIAAGVAKAKADHIVVSGGDGGTGAAAWTGIKHAGLPWELGIAETHQSLVLNNLRSRVTLQTDGQMKTGRDVAIAFLLGAEEVAFATAPLIALGCIMMRKCHLNTCPVGIATQDPVLRKKFFGKPEYVINFLFMVAEEVRTIMAQIGMRSVEEMVGRADLLEADPAVLSRSDKTQLMDLSKILIPSTQIARNSPLSLVSPDEPVLMVKTIAQDHSLDKALDMEIIRQARPALEKMRPVQIELDIVNINRTVGTMLSYEISRRFGNDGLPTGTIRVVLTGSAGQSLGAFLARGVLIECVGDANDFFGKGLSGGHLVVRPQAGFLARAKAEEQVIVGNTCFFGATRGRGFVRGIAGERFCVRNSGAVIVAEGAGDHCLEYMTGGRVTILGVVGRNACAGMSGGIAYFYSPQGEIDKCVNKELVSLTQLDEADLATLRNDLELHHEHTGSTVAERILSNWSAEQRNFVKAYPNDLRRVIEAKASEPGFRLPAWFPTSDPVPDHSPNSLAHGAKGVRPSPVSAQESKLDTESKSSVVDIEDL</sequence>
<dbReference type="GO" id="GO:0016040">
    <property type="term" value="F:glutamate synthase (NADH) activity"/>
    <property type="evidence" value="ECO:0007669"/>
    <property type="project" value="UniProtKB-EC"/>
</dbReference>
<evidence type="ECO:0000256" key="25">
    <source>
        <dbReference type="ARBA" id="ARBA00068518"/>
    </source>
</evidence>
<evidence type="ECO:0000256" key="19">
    <source>
        <dbReference type="ARBA" id="ARBA00023291"/>
    </source>
</evidence>
<dbReference type="CDD" id="cd02808">
    <property type="entry name" value="GltS_FMN"/>
    <property type="match status" value="1"/>
</dbReference>
<dbReference type="Pfam" id="PF00310">
    <property type="entry name" value="GATase_2"/>
    <property type="match status" value="1"/>
</dbReference>
<dbReference type="InterPro" id="IPR002489">
    <property type="entry name" value="Glu_synth_asu_C"/>
</dbReference>
<evidence type="ECO:0000256" key="9">
    <source>
        <dbReference type="ARBA" id="ARBA00022605"/>
    </source>
</evidence>
<gene>
    <name evidence="28" type="ORF">FCC1311_072372</name>
</gene>
<dbReference type="Proteomes" id="UP000241890">
    <property type="component" value="Unassembled WGS sequence"/>
</dbReference>
<keyword evidence="15" id="KW-0560">Oxidoreductase</keyword>
<keyword evidence="17" id="KW-0411">Iron-sulfur</keyword>
<comment type="caution">
    <text evidence="28">The sequence shown here is derived from an EMBL/GenBank/DDBJ whole genome shotgun (WGS) entry which is preliminary data.</text>
</comment>
<evidence type="ECO:0000256" key="5">
    <source>
        <dbReference type="ARBA" id="ARBA00004909"/>
    </source>
</evidence>
<evidence type="ECO:0000256" key="20">
    <source>
        <dbReference type="ARBA" id="ARBA00024383"/>
    </source>
</evidence>
<comment type="pathway">
    <text evidence="4">Energy metabolism; nitrogen metabolism.</text>
</comment>
<feature type="domain" description="Glutamine amidotransferase type-2" evidence="27">
    <location>
        <begin position="34"/>
        <end position="434"/>
    </location>
</feature>
<comment type="similarity">
    <text evidence="7">Belongs to the glutamate synthase family.</text>
</comment>
<dbReference type="PROSITE" id="PS51278">
    <property type="entry name" value="GATASE_TYPE_2"/>
    <property type="match status" value="1"/>
</dbReference>
<keyword evidence="14" id="KW-0315">Glutamine amidotransferase</keyword>
<evidence type="ECO:0000256" key="17">
    <source>
        <dbReference type="ARBA" id="ARBA00023014"/>
    </source>
</evidence>
<evidence type="ECO:0000313" key="28">
    <source>
        <dbReference type="EMBL" id="GBG31016.1"/>
    </source>
</evidence>
<comment type="function">
    <text evidence="24">Forms L-glutamate from L-glutamine and 2-oxoglutarate. Represents an alternative pathway to L-glutamate dehydrogenase for the biosynthesis of L-glutamate. Participates with glutamine synthetase in ammonia assimilation processes. The enzyme is specific for NADH, L-glutamine and 2-oxoglutarate.</text>
</comment>
<keyword evidence="19" id="KW-0003">3Fe-4S</keyword>
<dbReference type="OrthoDB" id="4327079at2759"/>
<evidence type="ECO:0000256" key="22">
    <source>
        <dbReference type="ARBA" id="ARBA00039085"/>
    </source>
</evidence>
<name>A0A2R5GJE8_9STRA</name>
<dbReference type="Gene3D" id="3.20.20.70">
    <property type="entry name" value="Aldolase class I"/>
    <property type="match status" value="2"/>
</dbReference>
<dbReference type="FunFam" id="2.160.20.60:FF:000001">
    <property type="entry name" value="Glutamate synthase, large subunit"/>
    <property type="match status" value="1"/>
</dbReference>
<evidence type="ECO:0000256" key="18">
    <source>
        <dbReference type="ARBA" id="ARBA00023164"/>
    </source>
</evidence>
<dbReference type="EMBL" id="BEYU01000087">
    <property type="protein sequence ID" value="GBG31016.1"/>
    <property type="molecule type" value="Genomic_DNA"/>
</dbReference>
<evidence type="ECO:0000256" key="7">
    <source>
        <dbReference type="ARBA" id="ARBA00009716"/>
    </source>
</evidence>
<dbReference type="SUPFAM" id="SSF51395">
    <property type="entry name" value="FMN-linked oxidoreductases"/>
    <property type="match status" value="1"/>
</dbReference>
<dbReference type="InterPro" id="IPR036485">
    <property type="entry name" value="Glu_synth_asu_C_sf"/>
</dbReference>
<comment type="cofactor">
    <cofactor evidence="2">
        <name>[3Fe-4S] cluster</name>
        <dbReference type="ChEBI" id="CHEBI:21137"/>
    </cofactor>
</comment>
<dbReference type="Gene3D" id="3.60.20.10">
    <property type="entry name" value="Glutamine Phosphoribosylpyrophosphate, subunit 1, domain 1"/>
    <property type="match status" value="1"/>
</dbReference>
<dbReference type="InParanoid" id="A0A2R5GJE8"/>
<dbReference type="EC" id="1.4.7.1" evidence="22"/>
<keyword evidence="12" id="KW-0479">Metal-binding</keyword>
<dbReference type="Pfam" id="PF01493">
    <property type="entry name" value="GXGXG"/>
    <property type="match status" value="1"/>
</dbReference>
<comment type="cofactor">
    <cofactor evidence="3">
        <name>FAD</name>
        <dbReference type="ChEBI" id="CHEBI:57692"/>
    </cofactor>
</comment>
<dbReference type="PANTHER" id="PTHR11938">
    <property type="entry name" value="FAD NADPH DEHYDROGENASE/OXIDOREDUCTASE"/>
    <property type="match status" value="1"/>
</dbReference>